<keyword evidence="4" id="KW-0479">Metal-binding</keyword>
<name>A0AAU9I8J6_9CILI</name>
<evidence type="ECO:0000313" key="14">
    <source>
        <dbReference type="Proteomes" id="UP001162131"/>
    </source>
</evidence>
<evidence type="ECO:0000256" key="8">
    <source>
        <dbReference type="ARBA" id="ARBA00022833"/>
    </source>
</evidence>
<evidence type="ECO:0000256" key="9">
    <source>
        <dbReference type="PROSITE-ProRule" id="PRU00175"/>
    </source>
</evidence>
<comment type="catalytic activity">
    <reaction evidence="1">
        <text>[E2 ubiquitin-conjugating enzyme]-S-ubiquitinyl-L-cysteine + [acceptor protein]-L-lysine = [E2 ubiquitin-conjugating enzyme]-L-cysteine + [acceptor protein]-N(6)-ubiquitinyl-L-lysine.</text>
        <dbReference type="EC" id="2.3.2.31"/>
    </reaction>
</comment>
<feature type="region of interest" description="Disordered" evidence="10">
    <location>
        <begin position="1"/>
        <end position="21"/>
    </location>
</feature>
<keyword evidence="8" id="KW-0862">Zinc</keyword>
<dbReference type="InterPro" id="IPR018957">
    <property type="entry name" value="Znf_C3HC4_RING-type"/>
</dbReference>
<evidence type="ECO:0000259" key="11">
    <source>
        <dbReference type="PROSITE" id="PS50089"/>
    </source>
</evidence>
<evidence type="ECO:0000259" key="12">
    <source>
        <dbReference type="PROSITE" id="PS51873"/>
    </source>
</evidence>
<dbReference type="InterPro" id="IPR044066">
    <property type="entry name" value="TRIAD_supradom"/>
</dbReference>
<dbReference type="Pfam" id="PF22191">
    <property type="entry name" value="IBR_1"/>
    <property type="match status" value="1"/>
</dbReference>
<evidence type="ECO:0000256" key="7">
    <source>
        <dbReference type="ARBA" id="ARBA00022786"/>
    </source>
</evidence>
<dbReference type="EMBL" id="CAJZBQ010000003">
    <property type="protein sequence ID" value="CAG9310801.1"/>
    <property type="molecule type" value="Genomic_DNA"/>
</dbReference>
<evidence type="ECO:0000256" key="6">
    <source>
        <dbReference type="ARBA" id="ARBA00022771"/>
    </source>
</evidence>
<dbReference type="CDD" id="cd20346">
    <property type="entry name" value="BRcat_RBR_ANKIB1"/>
    <property type="match status" value="1"/>
</dbReference>
<sequence length="504" mass="58543">MSEPSESSDWDMEVDDESEDLPEPALIRQKSYTILHLSEIEQRVNEIASEYSELLGISKDEALILLTHYHWKLHKLQDSWLDNEMRVRIEAGILLPPAGYEVAKSRGKKLGSIKLVRGTEGCCQICYENKLDRDALQCGHSYCKSCWRQYLENLLYERTIAGGKCPMHSCPLKVPESMILGYLQGEKAENYKRLKCEEFINQNQAYRWCPAPGCSYVVEYENLGVHGISCKCGYFFCFACGEEAHRPVSCNLVKSWIVKNSAESENITWIIANTKQCPKCRNPIEKNQGCNHMTCRREVNGCGHEFCWLCLGPWTDHNSATGGFYKCNKYDELMSGTNNAFKQEESKREKAKTELDKYIWYFERYNNHHKAQKIASEKQVPAMEEKMQELHDFKQYPIGELEFLKQAAEQVIKCRRVLKWTYCFGYYLKSGAEKDLFEHLQEKLEENTEHLHELVEKPLDEFMSADVIDRSPFYQHKSELTNYFQVTKTFMEHLLDGIENGLTA</sequence>
<dbReference type="Proteomes" id="UP001162131">
    <property type="component" value="Unassembled WGS sequence"/>
</dbReference>
<dbReference type="GO" id="GO:0061630">
    <property type="term" value="F:ubiquitin protein ligase activity"/>
    <property type="evidence" value="ECO:0007669"/>
    <property type="project" value="UniProtKB-EC"/>
</dbReference>
<comment type="caution">
    <text evidence="13">The sequence shown here is derived from an EMBL/GenBank/DDBJ whole genome shotgun (WGS) entry which is preliminary data.</text>
</comment>
<dbReference type="EC" id="2.3.2.31" evidence="2"/>
<reference evidence="13" key="1">
    <citation type="submission" date="2021-09" db="EMBL/GenBank/DDBJ databases">
        <authorList>
            <consortium name="AG Swart"/>
            <person name="Singh M."/>
            <person name="Singh A."/>
            <person name="Seah K."/>
            <person name="Emmerich C."/>
        </authorList>
    </citation>
    <scope>NUCLEOTIDE SEQUENCE</scope>
    <source>
        <strain evidence="13">ATCC30299</strain>
    </source>
</reference>
<feature type="domain" description="RING-type" evidence="12">
    <location>
        <begin position="119"/>
        <end position="331"/>
    </location>
</feature>
<dbReference type="GO" id="GO:0008270">
    <property type="term" value="F:zinc ion binding"/>
    <property type="evidence" value="ECO:0007669"/>
    <property type="project" value="UniProtKB-KW"/>
</dbReference>
<dbReference type="PANTHER" id="PTHR11685">
    <property type="entry name" value="RBR FAMILY RING FINGER AND IBR DOMAIN-CONTAINING"/>
    <property type="match status" value="1"/>
</dbReference>
<dbReference type="PROSITE" id="PS51873">
    <property type="entry name" value="TRIAD"/>
    <property type="match status" value="1"/>
</dbReference>
<dbReference type="InterPro" id="IPR031127">
    <property type="entry name" value="E3_UB_ligase_RBR"/>
</dbReference>
<dbReference type="Gene3D" id="3.30.40.10">
    <property type="entry name" value="Zinc/RING finger domain, C3HC4 (zinc finger)"/>
    <property type="match status" value="1"/>
</dbReference>
<keyword evidence="14" id="KW-1185">Reference proteome</keyword>
<evidence type="ECO:0000256" key="1">
    <source>
        <dbReference type="ARBA" id="ARBA00001798"/>
    </source>
</evidence>
<dbReference type="GO" id="GO:0016567">
    <property type="term" value="P:protein ubiquitination"/>
    <property type="evidence" value="ECO:0007669"/>
    <property type="project" value="InterPro"/>
</dbReference>
<dbReference type="InterPro" id="IPR013083">
    <property type="entry name" value="Znf_RING/FYVE/PHD"/>
</dbReference>
<dbReference type="Pfam" id="PF00097">
    <property type="entry name" value="zf-C3HC4"/>
    <property type="match status" value="1"/>
</dbReference>
<proteinExistence type="predicted"/>
<organism evidence="13 14">
    <name type="scientific">Blepharisma stoltei</name>
    <dbReference type="NCBI Taxonomy" id="1481888"/>
    <lineage>
        <taxon>Eukaryota</taxon>
        <taxon>Sar</taxon>
        <taxon>Alveolata</taxon>
        <taxon>Ciliophora</taxon>
        <taxon>Postciliodesmatophora</taxon>
        <taxon>Heterotrichea</taxon>
        <taxon>Heterotrichida</taxon>
        <taxon>Blepharismidae</taxon>
        <taxon>Blepharisma</taxon>
    </lineage>
</organism>
<dbReference type="SMART" id="SM00184">
    <property type="entry name" value="RING"/>
    <property type="match status" value="2"/>
</dbReference>
<evidence type="ECO:0000256" key="4">
    <source>
        <dbReference type="ARBA" id="ARBA00022723"/>
    </source>
</evidence>
<accession>A0AAU9I8J6</accession>
<dbReference type="Pfam" id="PF01485">
    <property type="entry name" value="IBR"/>
    <property type="match status" value="1"/>
</dbReference>
<protein>
    <recommendedName>
        <fullName evidence="2">RBR-type E3 ubiquitin transferase</fullName>
        <ecNumber evidence="2">2.3.2.31</ecNumber>
    </recommendedName>
</protein>
<keyword evidence="6 9" id="KW-0863">Zinc-finger</keyword>
<dbReference type="FunFam" id="1.20.120.1750:FF:000027">
    <property type="entry name" value="RBR-type E3 ubiquitin transferase"/>
    <property type="match status" value="1"/>
</dbReference>
<dbReference type="InterPro" id="IPR001841">
    <property type="entry name" value="Znf_RING"/>
</dbReference>
<dbReference type="SMART" id="SM00647">
    <property type="entry name" value="IBR"/>
    <property type="match status" value="2"/>
</dbReference>
<evidence type="ECO:0000256" key="5">
    <source>
        <dbReference type="ARBA" id="ARBA00022737"/>
    </source>
</evidence>
<dbReference type="InterPro" id="IPR045840">
    <property type="entry name" value="Ariadne"/>
</dbReference>
<keyword evidence="5" id="KW-0677">Repeat</keyword>
<dbReference type="AlphaFoldDB" id="A0AAU9I8J6"/>
<dbReference type="PROSITE" id="PS00518">
    <property type="entry name" value="ZF_RING_1"/>
    <property type="match status" value="1"/>
</dbReference>
<evidence type="ECO:0000256" key="3">
    <source>
        <dbReference type="ARBA" id="ARBA00022679"/>
    </source>
</evidence>
<dbReference type="InterPro" id="IPR002867">
    <property type="entry name" value="IBR_dom"/>
</dbReference>
<dbReference type="PROSITE" id="PS50089">
    <property type="entry name" value="ZF_RING_2"/>
    <property type="match status" value="1"/>
</dbReference>
<dbReference type="Gene3D" id="1.20.120.1750">
    <property type="match status" value="1"/>
</dbReference>
<dbReference type="Pfam" id="PF19422">
    <property type="entry name" value="Ariadne"/>
    <property type="match status" value="1"/>
</dbReference>
<evidence type="ECO:0000256" key="10">
    <source>
        <dbReference type="SAM" id="MobiDB-lite"/>
    </source>
</evidence>
<keyword evidence="3" id="KW-0808">Transferase</keyword>
<dbReference type="CDD" id="cd22583">
    <property type="entry name" value="Rcat_RBR_ARI7-like"/>
    <property type="match status" value="1"/>
</dbReference>
<feature type="domain" description="RING-type" evidence="11">
    <location>
        <begin position="123"/>
        <end position="169"/>
    </location>
</feature>
<gene>
    <name evidence="13" type="ORF">BSTOLATCC_MIC2515</name>
</gene>
<keyword evidence="7" id="KW-0833">Ubl conjugation pathway</keyword>
<dbReference type="SUPFAM" id="SSF57850">
    <property type="entry name" value="RING/U-box"/>
    <property type="match status" value="3"/>
</dbReference>
<dbReference type="InterPro" id="IPR017907">
    <property type="entry name" value="Znf_RING_CS"/>
</dbReference>
<evidence type="ECO:0000313" key="13">
    <source>
        <dbReference type="EMBL" id="CAG9310801.1"/>
    </source>
</evidence>
<evidence type="ECO:0000256" key="2">
    <source>
        <dbReference type="ARBA" id="ARBA00012251"/>
    </source>
</evidence>